<organism evidence="2 3">
    <name type="scientific">Solanum stoloniferum</name>
    <dbReference type="NCBI Taxonomy" id="62892"/>
    <lineage>
        <taxon>Eukaryota</taxon>
        <taxon>Viridiplantae</taxon>
        <taxon>Streptophyta</taxon>
        <taxon>Embryophyta</taxon>
        <taxon>Tracheophyta</taxon>
        <taxon>Spermatophyta</taxon>
        <taxon>Magnoliopsida</taxon>
        <taxon>eudicotyledons</taxon>
        <taxon>Gunneridae</taxon>
        <taxon>Pentapetalae</taxon>
        <taxon>asterids</taxon>
        <taxon>lamiids</taxon>
        <taxon>Solanales</taxon>
        <taxon>Solanaceae</taxon>
        <taxon>Solanoideae</taxon>
        <taxon>Solaneae</taxon>
        <taxon>Solanum</taxon>
    </lineage>
</organism>
<comment type="caution">
    <text evidence="2">The sequence shown here is derived from an EMBL/GenBank/DDBJ whole genome shotgun (WGS) entry which is preliminary data.</text>
</comment>
<evidence type="ECO:0000313" key="3">
    <source>
        <dbReference type="Proteomes" id="UP001627284"/>
    </source>
</evidence>
<name>A0ABD2R3I5_9SOLN</name>
<dbReference type="AlphaFoldDB" id="A0ABD2R3I5"/>
<sequence>MARGRGRGKSSGRSNPAIRVSMPTIPIPSIVSSQQGGTPTAETSVQNTTPAISKTPPVTPNQSNTVDWSLLKHARVSYLSLLEMMLIPMESIGKVSQTIQEMVILENSRKNSIGMFPLVKVK</sequence>
<accession>A0ABD2R3I5</accession>
<protein>
    <submittedName>
        <fullName evidence="2">Uncharacterized protein</fullName>
    </submittedName>
</protein>
<keyword evidence="3" id="KW-1185">Reference proteome</keyword>
<proteinExistence type="predicted"/>
<feature type="region of interest" description="Disordered" evidence="1">
    <location>
        <begin position="1"/>
        <end position="64"/>
    </location>
</feature>
<evidence type="ECO:0000313" key="2">
    <source>
        <dbReference type="EMBL" id="KAL3326289.1"/>
    </source>
</evidence>
<gene>
    <name evidence="2" type="ORF">AABB24_037128</name>
</gene>
<dbReference type="Proteomes" id="UP001627284">
    <property type="component" value="Unassembled WGS sequence"/>
</dbReference>
<dbReference type="EMBL" id="JBJKTR010000022">
    <property type="protein sequence ID" value="KAL3326289.1"/>
    <property type="molecule type" value="Genomic_DNA"/>
</dbReference>
<feature type="compositionally biased region" description="Polar residues" evidence="1">
    <location>
        <begin position="30"/>
        <end position="52"/>
    </location>
</feature>
<feature type="compositionally biased region" description="Basic residues" evidence="1">
    <location>
        <begin position="1"/>
        <end position="10"/>
    </location>
</feature>
<reference evidence="2 3" key="1">
    <citation type="submission" date="2024-05" db="EMBL/GenBank/DDBJ databases">
        <title>De novo assembly of an allotetraploid wild potato.</title>
        <authorList>
            <person name="Hosaka A.J."/>
        </authorList>
    </citation>
    <scope>NUCLEOTIDE SEQUENCE [LARGE SCALE GENOMIC DNA]</scope>
    <source>
        <tissue evidence="2">Young leaves</tissue>
    </source>
</reference>
<evidence type="ECO:0000256" key="1">
    <source>
        <dbReference type="SAM" id="MobiDB-lite"/>
    </source>
</evidence>